<protein>
    <recommendedName>
        <fullName evidence="1">Knr4/Smi1-like domain-containing protein</fullName>
    </recommendedName>
</protein>
<feature type="domain" description="Knr4/Smi1-like" evidence="1">
    <location>
        <begin position="9"/>
        <end position="132"/>
    </location>
</feature>
<accession>A0A3D8TT01</accession>
<name>A0A3D8TT01_9LIST</name>
<dbReference type="Proteomes" id="UP000257055">
    <property type="component" value="Unassembled WGS sequence"/>
</dbReference>
<dbReference type="Gene3D" id="3.40.1580.10">
    <property type="entry name" value="SMI1/KNR4-like"/>
    <property type="match status" value="1"/>
</dbReference>
<evidence type="ECO:0000259" key="1">
    <source>
        <dbReference type="SMART" id="SM00860"/>
    </source>
</evidence>
<dbReference type="SMART" id="SM00860">
    <property type="entry name" value="SMI1_KNR4"/>
    <property type="match status" value="1"/>
</dbReference>
<dbReference type="InterPro" id="IPR018958">
    <property type="entry name" value="Knr4/Smi1-like_dom"/>
</dbReference>
<evidence type="ECO:0000313" key="2">
    <source>
        <dbReference type="EMBL" id="RDX02216.1"/>
    </source>
</evidence>
<dbReference type="RefSeq" id="WP_115751889.1">
    <property type="nucleotide sequence ID" value="NZ_LARY01000001.1"/>
</dbReference>
<comment type="caution">
    <text evidence="2">The sequence shown here is derived from an EMBL/GenBank/DDBJ whole genome shotgun (WGS) entry which is preliminary data.</text>
</comment>
<reference evidence="3" key="1">
    <citation type="submission" date="2015-04" db="EMBL/GenBank/DDBJ databases">
        <authorList>
            <person name="Schardt J."/>
            <person name="Mueller-Herbst S."/>
            <person name="Scherer S."/>
            <person name="Huptas C."/>
        </authorList>
    </citation>
    <scope>NUCLEOTIDE SEQUENCE [LARGE SCALE GENOMIC DNA]</scope>
    <source>
        <strain evidence="3">Kiel-L1</strain>
    </source>
</reference>
<dbReference type="Pfam" id="PF09346">
    <property type="entry name" value="SMI1_KNR4"/>
    <property type="match status" value="1"/>
</dbReference>
<dbReference type="SUPFAM" id="SSF160631">
    <property type="entry name" value="SMI1/KNR4-like"/>
    <property type="match status" value="1"/>
</dbReference>
<proteinExistence type="predicted"/>
<dbReference type="AlphaFoldDB" id="A0A3D8TT01"/>
<gene>
    <name evidence="2" type="ORF">UR08_01405</name>
</gene>
<dbReference type="EMBL" id="LARY01000001">
    <property type="protein sequence ID" value="RDX02216.1"/>
    <property type="molecule type" value="Genomic_DNA"/>
</dbReference>
<sequence length="240" mass="28229">MWPDASKVAAKEKSILQFEAQENIHLPKSYKELIRLQNGGLLRKNLLKTSEPTSYGFDFLEIYRLFGLHELITAILFQDQNPLPGKKIYFSQDNNRFLGFDYQTSDPSILYVDFETLQVLPVAENFKDFLDKLYDAEFANGELSTYSHDKLEIMLQSRSVIAQEAILAELEDDADKEWYFYQLKKLIAAGNEESAYRLFENQILYFKRKLPKETVDAFFPLFHNQTEKWASLKKEWEDNY</sequence>
<keyword evidence="3" id="KW-1185">Reference proteome</keyword>
<evidence type="ECO:0000313" key="3">
    <source>
        <dbReference type="Proteomes" id="UP000257055"/>
    </source>
</evidence>
<organism evidence="2 3">
    <name type="scientific">Listeria kieliensis</name>
    <dbReference type="NCBI Taxonomy" id="1621700"/>
    <lineage>
        <taxon>Bacteria</taxon>
        <taxon>Bacillati</taxon>
        <taxon>Bacillota</taxon>
        <taxon>Bacilli</taxon>
        <taxon>Bacillales</taxon>
        <taxon>Listeriaceae</taxon>
        <taxon>Listeria</taxon>
    </lineage>
</organism>
<dbReference type="InterPro" id="IPR037883">
    <property type="entry name" value="Knr4/Smi1-like_sf"/>
</dbReference>